<evidence type="ECO:0000313" key="3">
    <source>
        <dbReference type="Proteomes" id="UP000799324"/>
    </source>
</evidence>
<dbReference type="OrthoDB" id="194443at2759"/>
<reference evidence="2" key="1">
    <citation type="journal article" date="2020" name="Stud. Mycol.">
        <title>101 Dothideomycetes genomes: a test case for predicting lifestyles and emergence of pathogens.</title>
        <authorList>
            <person name="Haridas S."/>
            <person name="Albert R."/>
            <person name="Binder M."/>
            <person name="Bloem J."/>
            <person name="Labutti K."/>
            <person name="Salamov A."/>
            <person name="Andreopoulos B."/>
            <person name="Baker S."/>
            <person name="Barry K."/>
            <person name="Bills G."/>
            <person name="Bluhm B."/>
            <person name="Cannon C."/>
            <person name="Castanera R."/>
            <person name="Culley D."/>
            <person name="Daum C."/>
            <person name="Ezra D."/>
            <person name="Gonzalez J."/>
            <person name="Henrissat B."/>
            <person name="Kuo A."/>
            <person name="Liang C."/>
            <person name="Lipzen A."/>
            <person name="Lutzoni F."/>
            <person name="Magnuson J."/>
            <person name="Mondo S."/>
            <person name="Nolan M."/>
            <person name="Ohm R."/>
            <person name="Pangilinan J."/>
            <person name="Park H.-J."/>
            <person name="Ramirez L."/>
            <person name="Alfaro M."/>
            <person name="Sun H."/>
            <person name="Tritt A."/>
            <person name="Yoshinaga Y."/>
            <person name="Zwiers L.-H."/>
            <person name="Turgeon B."/>
            <person name="Goodwin S."/>
            <person name="Spatafora J."/>
            <person name="Crous P."/>
            <person name="Grigoriev I."/>
        </authorList>
    </citation>
    <scope>NUCLEOTIDE SEQUENCE</scope>
    <source>
        <strain evidence="2">CBS 122681</strain>
    </source>
</reference>
<dbReference type="AlphaFoldDB" id="A0A6A6TT22"/>
<feature type="domain" description="BTB" evidence="1">
    <location>
        <begin position="12"/>
        <end position="83"/>
    </location>
</feature>
<name>A0A6A6TT22_9PLEO</name>
<dbReference type="SMART" id="SM00225">
    <property type="entry name" value="BTB"/>
    <property type="match status" value="1"/>
</dbReference>
<dbReference type="PANTHER" id="PTHR47843">
    <property type="entry name" value="BTB DOMAIN-CONTAINING PROTEIN-RELATED"/>
    <property type="match status" value="1"/>
</dbReference>
<dbReference type="CDD" id="cd18186">
    <property type="entry name" value="BTB_POZ_ZBTB_KLHL-like"/>
    <property type="match status" value="1"/>
</dbReference>
<evidence type="ECO:0000259" key="1">
    <source>
        <dbReference type="PROSITE" id="PS50097"/>
    </source>
</evidence>
<dbReference type="Proteomes" id="UP000799324">
    <property type="component" value="Unassembled WGS sequence"/>
</dbReference>
<evidence type="ECO:0000313" key="2">
    <source>
        <dbReference type="EMBL" id="KAF2662317.1"/>
    </source>
</evidence>
<dbReference type="InterPro" id="IPR000210">
    <property type="entry name" value="BTB/POZ_dom"/>
</dbReference>
<gene>
    <name evidence="2" type="ORF">K491DRAFT_673381</name>
</gene>
<dbReference type="SUPFAM" id="SSF54695">
    <property type="entry name" value="POZ domain"/>
    <property type="match status" value="1"/>
</dbReference>
<dbReference type="Gene3D" id="3.30.710.10">
    <property type="entry name" value="Potassium Channel Kv1.1, Chain A"/>
    <property type="match status" value="1"/>
</dbReference>
<dbReference type="InterPro" id="IPR011333">
    <property type="entry name" value="SKP1/BTB/POZ_sf"/>
</dbReference>
<protein>
    <recommendedName>
        <fullName evidence="1">BTB domain-containing protein</fullName>
    </recommendedName>
</protein>
<dbReference type="EMBL" id="MU004290">
    <property type="protein sequence ID" value="KAF2662317.1"/>
    <property type="molecule type" value="Genomic_DNA"/>
</dbReference>
<sequence>MSTMPLISEAARDCIISIEVGPDKVKYSVYKSVLMHYSKYFHNSLGGSWKEAANNMIQITDIDPSIFNIFVNWLYRQALPVSLEDWVITAELTKLSSNLLPTQLCNMLKMKTYVFADRFQVPALRKALQREIASPNIDCAPSFDMIIYAFENLREGDPILLFLVDSTCMFWNPFQSSNEEKAMLSRLPHDYLAMAFTRYGRLVMTQWGNAPRKLGDVCQYHEHESVDEKQACERAQQGSQTALVLTNTGWHVCS</sequence>
<dbReference type="PANTHER" id="PTHR47843:SF2">
    <property type="entry name" value="BTB DOMAIN-CONTAINING PROTEIN"/>
    <property type="match status" value="1"/>
</dbReference>
<keyword evidence="3" id="KW-1185">Reference proteome</keyword>
<proteinExistence type="predicted"/>
<dbReference type="PROSITE" id="PS50097">
    <property type="entry name" value="BTB"/>
    <property type="match status" value="1"/>
</dbReference>
<accession>A0A6A6TT22</accession>
<dbReference type="Pfam" id="PF00651">
    <property type="entry name" value="BTB"/>
    <property type="match status" value="1"/>
</dbReference>
<organism evidence="2 3">
    <name type="scientific">Lophiostoma macrostomum CBS 122681</name>
    <dbReference type="NCBI Taxonomy" id="1314788"/>
    <lineage>
        <taxon>Eukaryota</taxon>
        <taxon>Fungi</taxon>
        <taxon>Dikarya</taxon>
        <taxon>Ascomycota</taxon>
        <taxon>Pezizomycotina</taxon>
        <taxon>Dothideomycetes</taxon>
        <taxon>Pleosporomycetidae</taxon>
        <taxon>Pleosporales</taxon>
        <taxon>Lophiostomataceae</taxon>
        <taxon>Lophiostoma</taxon>
    </lineage>
</organism>